<evidence type="ECO:0000313" key="5">
    <source>
        <dbReference type="EMBL" id="KAF8665924.1"/>
    </source>
</evidence>
<gene>
    <name evidence="5" type="ORF">HU200_054009</name>
</gene>
<dbReference type="OrthoDB" id="634447at2759"/>
<feature type="compositionally biased region" description="Gly residues" evidence="4">
    <location>
        <begin position="11"/>
        <end position="21"/>
    </location>
</feature>
<feature type="region of interest" description="VHIID" evidence="3">
    <location>
        <begin position="383"/>
        <end position="448"/>
    </location>
</feature>
<evidence type="ECO:0000256" key="2">
    <source>
        <dbReference type="ARBA" id="ARBA00023163"/>
    </source>
</evidence>
<comment type="caution">
    <text evidence="5">The sequence shown here is derived from an EMBL/GenBank/DDBJ whole genome shotgun (WGS) entry which is preliminary data.</text>
</comment>
<evidence type="ECO:0000256" key="3">
    <source>
        <dbReference type="PROSITE-ProRule" id="PRU01191"/>
    </source>
</evidence>
<evidence type="ECO:0000313" key="6">
    <source>
        <dbReference type="Proteomes" id="UP000636709"/>
    </source>
</evidence>
<protein>
    <submittedName>
        <fullName evidence="5">Uncharacterized protein</fullName>
    </submittedName>
</protein>
<feature type="compositionally biased region" description="Basic and acidic residues" evidence="4">
    <location>
        <begin position="226"/>
        <end position="244"/>
    </location>
</feature>
<evidence type="ECO:0000256" key="1">
    <source>
        <dbReference type="ARBA" id="ARBA00023015"/>
    </source>
</evidence>
<sequence>MVGDEGHRVGEAGGGGRVRESGMGGAGEELMLVGFFVQTRLRLPIKKSDDCSSHYGIYQTKIYGTIPLPLITMANTPEEFFAMGLMESPPSPPVFLNIPQKPGASSEGRHHIPDNMMLPYISRVLLEDDGEDKLSDDAALFQVQQPFAQILSCPPFGTNTSNMEGTNDLLQDGGRKERALDLVLSKSTEVVQAFLKGMEDANRLLPKDNNFRRDNLVNQVVTKSSSHSEAKKRYNRDDRQEEVRTSKAVMTMKEAEDNNVNEILDEMMSSHAYETCIRGMDKLHLSMENKNRKCGSRKTSTDFVDIRTLLISCAGAVAVHDRMRACELLKQIKKHASETGDATQRLAQCFTKGLEARLVGAGGQTWQLQMAETPSIVDFLKAYNLYFTACCFNKVAFIFSTMTVMQAMEGKSRLHIVDYGMNFGFQWAGLLQLLAMREGGQPEVRITAVGPPKCSKSCPAEQIEELGRHFRKCAHEFGLHSFKFHTIMKKWEDVSIKDLNIESDEVFVVNDLFDFSALMDESVFSDAPSPRDIVLNNIKKMRPDVFIQSILNCTCGTSFLSRFREILFYHMALFDTLDATIPRESKYRLVLEQFELGSYTLNAIAFEGWDLMERPEKYRQWQARNQRVGLRQLPLKARIIEVEKDEVMKHHHKDFFICEDDQWLLQGWMGRVLFAHSTWVAEDICSG</sequence>
<feature type="short sequence motif" description="VHIID" evidence="3">
    <location>
        <begin position="414"/>
        <end position="418"/>
    </location>
</feature>
<feature type="compositionally biased region" description="Basic and acidic residues" evidence="4">
    <location>
        <begin position="1"/>
        <end position="10"/>
    </location>
</feature>
<dbReference type="PROSITE" id="PS50985">
    <property type="entry name" value="GRAS"/>
    <property type="match status" value="1"/>
</dbReference>
<dbReference type="Proteomes" id="UP000636709">
    <property type="component" value="Unassembled WGS sequence"/>
</dbReference>
<dbReference type="AlphaFoldDB" id="A0A835E5X7"/>
<name>A0A835E5X7_9POAL</name>
<comment type="similarity">
    <text evidence="3">Belongs to the GRAS family.</text>
</comment>
<dbReference type="InterPro" id="IPR005202">
    <property type="entry name" value="TF_GRAS"/>
</dbReference>
<keyword evidence="2" id="KW-0804">Transcription</keyword>
<keyword evidence="1" id="KW-0805">Transcription regulation</keyword>
<organism evidence="5 6">
    <name type="scientific">Digitaria exilis</name>
    <dbReference type="NCBI Taxonomy" id="1010633"/>
    <lineage>
        <taxon>Eukaryota</taxon>
        <taxon>Viridiplantae</taxon>
        <taxon>Streptophyta</taxon>
        <taxon>Embryophyta</taxon>
        <taxon>Tracheophyta</taxon>
        <taxon>Spermatophyta</taxon>
        <taxon>Magnoliopsida</taxon>
        <taxon>Liliopsida</taxon>
        <taxon>Poales</taxon>
        <taxon>Poaceae</taxon>
        <taxon>PACMAD clade</taxon>
        <taxon>Panicoideae</taxon>
        <taxon>Panicodae</taxon>
        <taxon>Paniceae</taxon>
        <taxon>Anthephorinae</taxon>
        <taxon>Digitaria</taxon>
    </lineage>
</organism>
<reference evidence="5" key="1">
    <citation type="submission" date="2020-07" db="EMBL/GenBank/DDBJ databases">
        <title>Genome sequence and genetic diversity analysis of an under-domesticated orphan crop, white fonio (Digitaria exilis).</title>
        <authorList>
            <person name="Bennetzen J.L."/>
            <person name="Chen S."/>
            <person name="Ma X."/>
            <person name="Wang X."/>
            <person name="Yssel A.E.J."/>
            <person name="Chaluvadi S.R."/>
            <person name="Johnson M."/>
            <person name="Gangashetty P."/>
            <person name="Hamidou F."/>
            <person name="Sanogo M.D."/>
            <person name="Zwaenepoel A."/>
            <person name="Wallace J."/>
            <person name="Van De Peer Y."/>
            <person name="Van Deynze A."/>
        </authorList>
    </citation>
    <scope>NUCLEOTIDE SEQUENCE</scope>
    <source>
        <tissue evidence="5">Leaves</tissue>
    </source>
</reference>
<feature type="region of interest" description="Disordered" evidence="4">
    <location>
        <begin position="1"/>
        <end position="21"/>
    </location>
</feature>
<feature type="region of interest" description="Leucine repeat I (LRI)" evidence="3">
    <location>
        <begin position="304"/>
        <end position="364"/>
    </location>
</feature>
<comment type="caution">
    <text evidence="3">Lacks conserved residue(s) required for the propagation of feature annotation.</text>
</comment>
<evidence type="ECO:0000256" key="4">
    <source>
        <dbReference type="SAM" id="MobiDB-lite"/>
    </source>
</evidence>
<accession>A0A835E5X7</accession>
<keyword evidence="6" id="KW-1185">Reference proteome</keyword>
<dbReference type="PANTHER" id="PTHR31636">
    <property type="entry name" value="OSJNBA0084A10.13 PROTEIN-RELATED"/>
    <property type="match status" value="1"/>
</dbReference>
<proteinExistence type="inferred from homology"/>
<feature type="region of interest" description="SAW" evidence="3">
    <location>
        <begin position="605"/>
        <end position="680"/>
    </location>
</feature>
<feature type="region of interest" description="Disordered" evidence="4">
    <location>
        <begin position="221"/>
        <end position="244"/>
    </location>
</feature>
<dbReference type="Pfam" id="PF03514">
    <property type="entry name" value="GRAS"/>
    <property type="match status" value="1"/>
</dbReference>
<dbReference type="EMBL" id="JACEFO010002324">
    <property type="protein sequence ID" value="KAF8665924.1"/>
    <property type="molecule type" value="Genomic_DNA"/>
</dbReference>